<organism evidence="3 4">
    <name type="scientific">Nocardia albiluteola</name>
    <dbReference type="NCBI Taxonomy" id="2842303"/>
    <lineage>
        <taxon>Bacteria</taxon>
        <taxon>Bacillati</taxon>
        <taxon>Actinomycetota</taxon>
        <taxon>Actinomycetes</taxon>
        <taxon>Mycobacteriales</taxon>
        <taxon>Nocardiaceae</taxon>
        <taxon>Nocardia</taxon>
    </lineage>
</organism>
<dbReference type="RefSeq" id="WP_215916911.1">
    <property type="nucleotide sequence ID" value="NZ_JAHKNI010000003.1"/>
</dbReference>
<reference evidence="3 4" key="1">
    <citation type="submission" date="2021-06" db="EMBL/GenBank/DDBJ databases">
        <title>Actinomycetes sequencing.</title>
        <authorList>
            <person name="Shan Q."/>
        </authorList>
    </citation>
    <scope>NUCLEOTIDE SEQUENCE [LARGE SCALE GENOMIC DNA]</scope>
    <source>
        <strain evidence="3 4">NEAU-G5</strain>
    </source>
</reference>
<dbReference type="EMBL" id="JAHKNI010000003">
    <property type="protein sequence ID" value="MBU3062004.1"/>
    <property type="molecule type" value="Genomic_DNA"/>
</dbReference>
<feature type="region of interest" description="Disordered" evidence="1">
    <location>
        <begin position="1"/>
        <end position="26"/>
    </location>
</feature>
<name>A0ABS6AVE6_9NOCA</name>
<feature type="transmembrane region" description="Helical" evidence="2">
    <location>
        <begin position="27"/>
        <end position="48"/>
    </location>
</feature>
<comment type="caution">
    <text evidence="3">The sequence shown here is derived from an EMBL/GenBank/DDBJ whole genome shotgun (WGS) entry which is preliminary data.</text>
</comment>
<evidence type="ECO:0000313" key="4">
    <source>
        <dbReference type="Proteomes" id="UP000733379"/>
    </source>
</evidence>
<evidence type="ECO:0000256" key="1">
    <source>
        <dbReference type="SAM" id="MobiDB-lite"/>
    </source>
</evidence>
<sequence length="84" mass="8191">MASGAATAANSNNAIPPRGTGSPPAPAHLLFAAAATVGAAALLALTALSPARTDAGSGRVYRVPSDTCADRKTPTPWSASGEFA</sequence>
<keyword evidence="4" id="KW-1185">Reference proteome</keyword>
<feature type="region of interest" description="Disordered" evidence="1">
    <location>
        <begin position="54"/>
        <end position="84"/>
    </location>
</feature>
<evidence type="ECO:0000313" key="3">
    <source>
        <dbReference type="EMBL" id="MBU3062004.1"/>
    </source>
</evidence>
<dbReference type="Proteomes" id="UP000733379">
    <property type="component" value="Unassembled WGS sequence"/>
</dbReference>
<protein>
    <submittedName>
        <fullName evidence="3">Uncharacterized protein</fullName>
    </submittedName>
</protein>
<keyword evidence="2" id="KW-0812">Transmembrane</keyword>
<keyword evidence="2" id="KW-0472">Membrane</keyword>
<feature type="compositionally biased region" description="Low complexity" evidence="1">
    <location>
        <begin position="1"/>
        <end position="14"/>
    </location>
</feature>
<evidence type="ECO:0000256" key="2">
    <source>
        <dbReference type="SAM" id="Phobius"/>
    </source>
</evidence>
<proteinExistence type="predicted"/>
<gene>
    <name evidence="3" type="ORF">KO481_10765</name>
</gene>
<keyword evidence="2" id="KW-1133">Transmembrane helix</keyword>
<accession>A0ABS6AVE6</accession>